<evidence type="ECO:0000313" key="2">
    <source>
        <dbReference type="Proteomes" id="UP000830395"/>
    </source>
</evidence>
<proteinExistence type="predicted"/>
<comment type="caution">
    <text evidence="1">The sequence shown here is derived from an EMBL/GenBank/DDBJ whole genome shotgun (WGS) entry which is preliminary data.</text>
</comment>
<sequence>MCVAEQKSSSEARWKLDMMACVVATVLALLLHYLVSSEGALSPPLNLNVELLDFRALARWLPGRGNPKGTRYSLEFIDIGHFSVSSWYQATDCTNITSTQCYLFLNQRILTEYFVRVAAEWKEERSEWTCLPRSFQPYEHTLLSAPNLTVSAEQHSIWISLSHPVQSLTEVRMRFSVDLFQMISNSTAKKHIAQNITTKSSRFINLPSGNYCINASAFLTARSKCNNNATMCVFLHQDHKEGKVWVVYVGVLLLLSIPAVIGLIILYCYVKPYENSYIPKALHIRSIPVPSITLNSEELRLSRICTDACKAAHEEVEENSSQGYYGGGTRKVVTRGSVKKIEDSLLSQIVDEADQNVPPVPGLYSTAAKMEETSECPTQTGCHADGSTPRISFSDVSLPSVAYGQNTEIENTSDSELDVFDEENSRSSYYFEQNDSSEGETDSLCSDFDFRSNYEPRPDPRWMSNVGHNVEQ</sequence>
<dbReference type="Proteomes" id="UP000830395">
    <property type="component" value="Chromosome 27"/>
</dbReference>
<accession>A0ACC5ZL90</accession>
<protein>
    <submittedName>
        <fullName evidence="1">Uncharacterized protein</fullName>
    </submittedName>
</protein>
<gene>
    <name evidence="1" type="ORF">PDJAM_G00168920</name>
</gene>
<keyword evidence="2" id="KW-1185">Reference proteome</keyword>
<reference evidence="1" key="1">
    <citation type="submission" date="2020-02" db="EMBL/GenBank/DDBJ databases">
        <title>Genome sequencing of the panga catfish, Pangasius djambal.</title>
        <authorList>
            <person name="Wen M."/>
            <person name="Zahm M."/>
            <person name="Roques C."/>
            <person name="Cabau C."/>
            <person name="Klopp C."/>
            <person name="Donnadieu C."/>
            <person name="Jouanno E."/>
            <person name="Avarre J.-C."/>
            <person name="Campet M."/>
            <person name="Ha T."/>
            <person name="Dugue R."/>
            <person name="Lampietro C."/>
            <person name="Louis A."/>
            <person name="Herpin A."/>
            <person name="Echchiki A."/>
            <person name="Berthelot C."/>
            <person name="Parey E."/>
            <person name="Roest-Crollius H."/>
            <person name="Braasch I."/>
            <person name="Postlethwait J.H."/>
            <person name="Bobe J."/>
            <person name="Montfort J."/>
            <person name="Bouchez O."/>
            <person name="Begum T."/>
            <person name="Schartl M."/>
            <person name="Gustiano R."/>
            <person name="Guiguen Y."/>
        </authorList>
    </citation>
    <scope>NUCLEOTIDE SEQUENCE</scope>
    <source>
        <strain evidence="1">Pdj_M5554</strain>
    </source>
</reference>
<organism evidence="1 2">
    <name type="scientific">Pangasius djambal</name>
    <dbReference type="NCBI Taxonomy" id="1691987"/>
    <lineage>
        <taxon>Eukaryota</taxon>
        <taxon>Metazoa</taxon>
        <taxon>Chordata</taxon>
        <taxon>Craniata</taxon>
        <taxon>Vertebrata</taxon>
        <taxon>Euteleostomi</taxon>
        <taxon>Actinopterygii</taxon>
        <taxon>Neopterygii</taxon>
        <taxon>Teleostei</taxon>
        <taxon>Ostariophysi</taxon>
        <taxon>Siluriformes</taxon>
        <taxon>Pangasiidae</taxon>
        <taxon>Pangasius</taxon>
    </lineage>
</organism>
<evidence type="ECO:0000313" key="1">
    <source>
        <dbReference type="EMBL" id="MCJ8748789.1"/>
    </source>
</evidence>
<dbReference type="EMBL" id="CM041001">
    <property type="protein sequence ID" value="MCJ8748789.1"/>
    <property type="molecule type" value="Genomic_DNA"/>
</dbReference>
<name>A0ACC5ZL90_9TELE</name>